<feature type="region of interest" description="Disordered" evidence="1">
    <location>
        <begin position="23"/>
        <end position="357"/>
    </location>
</feature>
<accession>A0A428U0R9</accession>
<comment type="caution">
    <text evidence="2">The sequence shown here is derived from an EMBL/GenBank/DDBJ whole genome shotgun (WGS) entry which is preliminary data.</text>
</comment>
<organism evidence="2 3">
    <name type="scientific">Fusarium ambrosium</name>
    <dbReference type="NCBI Taxonomy" id="131363"/>
    <lineage>
        <taxon>Eukaryota</taxon>
        <taxon>Fungi</taxon>
        <taxon>Dikarya</taxon>
        <taxon>Ascomycota</taxon>
        <taxon>Pezizomycotina</taxon>
        <taxon>Sordariomycetes</taxon>
        <taxon>Hypocreomycetidae</taxon>
        <taxon>Hypocreales</taxon>
        <taxon>Nectriaceae</taxon>
        <taxon>Fusarium</taxon>
        <taxon>Fusarium solani species complex</taxon>
    </lineage>
</organism>
<name>A0A428U0R9_9HYPO</name>
<evidence type="ECO:0000256" key="1">
    <source>
        <dbReference type="SAM" id="MobiDB-lite"/>
    </source>
</evidence>
<feature type="compositionally biased region" description="Basic residues" evidence="1">
    <location>
        <begin position="74"/>
        <end position="86"/>
    </location>
</feature>
<feature type="compositionally biased region" description="Low complexity" evidence="1">
    <location>
        <begin position="311"/>
        <end position="354"/>
    </location>
</feature>
<feature type="compositionally biased region" description="Acidic residues" evidence="1">
    <location>
        <begin position="224"/>
        <end position="288"/>
    </location>
</feature>
<gene>
    <name evidence="2" type="ORF">CDV31_008416</name>
</gene>
<feature type="compositionally biased region" description="Acidic residues" evidence="1">
    <location>
        <begin position="135"/>
        <end position="156"/>
    </location>
</feature>
<feature type="compositionally biased region" description="Polar residues" evidence="1">
    <location>
        <begin position="208"/>
        <end position="223"/>
    </location>
</feature>
<feature type="compositionally biased region" description="Low complexity" evidence="1">
    <location>
        <begin position="93"/>
        <end position="107"/>
    </location>
</feature>
<reference evidence="2 3" key="1">
    <citation type="submission" date="2017-06" db="EMBL/GenBank/DDBJ databases">
        <title>Cmopartive genomic analysis of Ambrosia Fusariam Clade fungi.</title>
        <authorList>
            <person name="Stajich J.E."/>
            <person name="Carrillo J."/>
            <person name="Kijimoto T."/>
            <person name="Eskalen A."/>
            <person name="O'Donnell K."/>
            <person name="Kasson M."/>
        </authorList>
    </citation>
    <scope>NUCLEOTIDE SEQUENCE [LARGE SCALE GENOMIC DNA]</scope>
    <source>
        <strain evidence="2 3">NRRL 20438</strain>
    </source>
</reference>
<sequence length="534" mass="58784">MRRDRRPPPLSPRSFHVAIAKAVRGNDPAASGPSKGPAVSLPLVQAPCEPEGTPIDPSDQNGTTCVKGCDKKCPKNKCVKTIRRTVKFKDDSSTQAETSESEAQTSEDSSKASSKGKKTMAKKANGNESSNAASSEDEDESDVQPDEASTDGDNDSTSEGNASSGNDDPDWTISQDCLLRGMKEGDHPLPWEEIATALGKTKTDVLALSSTSAETGSDDNTSGDADDESESDTDQESDEDEEEVEEVEIEESNEYDEEDEDEDEESDLQIDSDSDSDDDSDDSNEYEEASSKAKGKRPMYNKWHTGRRNNKVAAENKTAKANAKAKVAQQNDQYFSGEDASSESSDIETSSSDSQLIIGDESKRADMRYLQGHVYKLLYPPEIHPEPDENFCRKDCELLGSIDSKYKKNRWLEMQANFFNVTGRLIPLELIRDKCERAEAERAEKEARRAKRAVEREEEGREMVKQWVQDVPEEDESGDCEEPEEEESDGCETPDEEEDSGESGEECGEESGEESGDGSEEDSEESSEDDSDDD</sequence>
<dbReference type="AlphaFoldDB" id="A0A428U0R9"/>
<feature type="compositionally biased region" description="Polar residues" evidence="1">
    <location>
        <begin position="157"/>
        <end position="166"/>
    </location>
</feature>
<proteinExistence type="predicted"/>
<keyword evidence="3" id="KW-1185">Reference proteome</keyword>
<feature type="compositionally biased region" description="Low complexity" evidence="1">
    <location>
        <begin position="124"/>
        <end position="134"/>
    </location>
</feature>
<evidence type="ECO:0000313" key="3">
    <source>
        <dbReference type="Proteomes" id="UP000288429"/>
    </source>
</evidence>
<dbReference type="EMBL" id="NIZV01000111">
    <property type="protein sequence ID" value="RSM07826.1"/>
    <property type="molecule type" value="Genomic_DNA"/>
</dbReference>
<dbReference type="Proteomes" id="UP000288429">
    <property type="component" value="Unassembled WGS sequence"/>
</dbReference>
<feature type="compositionally biased region" description="Acidic residues" evidence="1">
    <location>
        <begin position="471"/>
        <end position="534"/>
    </location>
</feature>
<evidence type="ECO:0000313" key="2">
    <source>
        <dbReference type="EMBL" id="RSM07826.1"/>
    </source>
</evidence>
<feature type="region of interest" description="Disordered" evidence="1">
    <location>
        <begin position="445"/>
        <end position="534"/>
    </location>
</feature>
<feature type="compositionally biased region" description="Basic residues" evidence="1">
    <location>
        <begin position="293"/>
        <end position="310"/>
    </location>
</feature>
<protein>
    <submittedName>
        <fullName evidence="2">Uncharacterized protein</fullName>
    </submittedName>
</protein>
<feature type="compositionally biased region" description="Basic and acidic residues" evidence="1">
    <location>
        <begin position="181"/>
        <end position="190"/>
    </location>
</feature>
<feature type="compositionally biased region" description="Basic and acidic residues" evidence="1">
    <location>
        <begin position="445"/>
        <end position="464"/>
    </location>
</feature>